<protein>
    <submittedName>
        <fullName evidence="1">Uncharacterized protein</fullName>
    </submittedName>
</protein>
<sequence length="102" mass="11370">MLTTKIKSERKAADWQTDLSNCVGFSIENQGNSVCHFGDKEENAFNIELSPGTAREFRTSECAPLKQVLQGRFSPDPEFTGSQQVNSILIVKTVLMRTTSEK</sequence>
<dbReference type="Proteomes" id="UP000004478">
    <property type="component" value="Unassembled WGS sequence"/>
</dbReference>
<evidence type="ECO:0000313" key="1">
    <source>
        <dbReference type="EMBL" id="EKB47161.1"/>
    </source>
</evidence>
<accession>K1KXD8</accession>
<proteinExistence type="predicted"/>
<keyword evidence="2" id="KW-1185">Reference proteome</keyword>
<reference evidence="1 2" key="1">
    <citation type="journal article" date="2012" name="J. Bacteriol.">
        <title>Draft Genome Sequence of Cecembia lonarensis Strain LW9T, Isolated from Lonar Lake, a Haloalkaline Lake in India.</title>
        <authorList>
            <person name="Shivaji S."/>
            <person name="Ara S."/>
            <person name="Singh A."/>
            <person name="Pinnaka A.K."/>
        </authorList>
    </citation>
    <scope>NUCLEOTIDE SEQUENCE [LARGE SCALE GENOMIC DNA]</scope>
    <source>
        <strain evidence="1 2">LW9</strain>
    </source>
</reference>
<organism evidence="1 2">
    <name type="scientific">Cecembia lonarensis (strain CCUG 58316 / KCTC 22772 / LW9)</name>
    <dbReference type="NCBI Taxonomy" id="1225176"/>
    <lineage>
        <taxon>Bacteria</taxon>
        <taxon>Pseudomonadati</taxon>
        <taxon>Bacteroidota</taxon>
        <taxon>Cytophagia</taxon>
        <taxon>Cytophagales</taxon>
        <taxon>Cyclobacteriaceae</taxon>
        <taxon>Cecembia</taxon>
    </lineage>
</organism>
<dbReference type="AlphaFoldDB" id="K1KXD8"/>
<comment type="caution">
    <text evidence="1">The sequence shown here is derived from an EMBL/GenBank/DDBJ whole genome shotgun (WGS) entry which is preliminary data.</text>
</comment>
<dbReference type="OrthoDB" id="9924044at2"/>
<evidence type="ECO:0000313" key="2">
    <source>
        <dbReference type="Proteomes" id="UP000004478"/>
    </source>
</evidence>
<dbReference type="EMBL" id="AMGM01000303">
    <property type="protein sequence ID" value="EKB47161.1"/>
    <property type="molecule type" value="Genomic_DNA"/>
</dbReference>
<dbReference type="RefSeq" id="WP_009187251.1">
    <property type="nucleotide sequence ID" value="NZ_AMGM01000303.1"/>
</dbReference>
<gene>
    <name evidence="1" type="ORF">B879_04246</name>
</gene>
<name>K1KXD8_CECL9</name>